<organism evidence="2 3">
    <name type="scientific">Oikopleura dioica</name>
    <name type="common">Tunicate</name>
    <dbReference type="NCBI Taxonomy" id="34765"/>
    <lineage>
        <taxon>Eukaryota</taxon>
        <taxon>Metazoa</taxon>
        <taxon>Chordata</taxon>
        <taxon>Tunicata</taxon>
        <taxon>Appendicularia</taxon>
        <taxon>Copelata</taxon>
        <taxon>Oikopleuridae</taxon>
        <taxon>Oikopleura</taxon>
    </lineage>
</organism>
<name>A0ABN7RRE0_OIKDI</name>
<gene>
    <name evidence="2" type="ORF">OKIOD_LOCUS1979</name>
</gene>
<evidence type="ECO:0000256" key="1">
    <source>
        <dbReference type="SAM" id="MobiDB-lite"/>
    </source>
</evidence>
<feature type="region of interest" description="Disordered" evidence="1">
    <location>
        <begin position="64"/>
        <end position="85"/>
    </location>
</feature>
<sequence length="106" mass="12197">MTFLNTQELAIIVSLSESNQQAAFAASECPVHFSDTSSNHQDQKQYVEELYDYIAELTNRTYRRRKKKTSTSSIDFSEPNSPRCPRNNIMLTERLMIPSTDTKCPE</sequence>
<keyword evidence="3" id="KW-1185">Reference proteome</keyword>
<protein>
    <submittedName>
        <fullName evidence="2">Oidioi.mRNA.OKI2018_I69.PAR.g10421.t1.cds</fullName>
    </submittedName>
</protein>
<dbReference type="Proteomes" id="UP001158576">
    <property type="component" value="Chromosome PAR"/>
</dbReference>
<evidence type="ECO:0000313" key="3">
    <source>
        <dbReference type="Proteomes" id="UP001158576"/>
    </source>
</evidence>
<reference evidence="2 3" key="1">
    <citation type="submission" date="2021-04" db="EMBL/GenBank/DDBJ databases">
        <authorList>
            <person name="Bliznina A."/>
        </authorList>
    </citation>
    <scope>NUCLEOTIDE SEQUENCE [LARGE SCALE GENOMIC DNA]</scope>
</reference>
<evidence type="ECO:0000313" key="2">
    <source>
        <dbReference type="EMBL" id="CAG5083619.1"/>
    </source>
</evidence>
<accession>A0ABN7RRE0</accession>
<dbReference type="EMBL" id="OU015568">
    <property type="protein sequence ID" value="CAG5083619.1"/>
    <property type="molecule type" value="Genomic_DNA"/>
</dbReference>
<proteinExistence type="predicted"/>